<feature type="compositionally biased region" description="Basic and acidic residues" evidence="8">
    <location>
        <begin position="1"/>
        <end position="16"/>
    </location>
</feature>
<dbReference type="InParanoid" id="S2JYJ2"/>
<feature type="region of interest" description="Disordered" evidence="8">
    <location>
        <begin position="217"/>
        <end position="241"/>
    </location>
</feature>
<keyword evidence="11" id="KW-1185">Reference proteome</keyword>
<dbReference type="eggNOG" id="KOG1657">
    <property type="taxonomic scope" value="Eukaryota"/>
</dbReference>
<dbReference type="InterPro" id="IPR009072">
    <property type="entry name" value="Histone-fold"/>
</dbReference>
<comment type="subcellular location">
    <subcellularLocation>
        <location evidence="1">Nucleus</location>
    </subcellularLocation>
</comment>
<protein>
    <recommendedName>
        <fullName evidence="9">Core Histone H2A/H2B/H3 domain-containing protein</fullName>
    </recommendedName>
</protein>
<evidence type="ECO:0000256" key="5">
    <source>
        <dbReference type="ARBA" id="ARBA00023163"/>
    </source>
</evidence>
<feature type="compositionally biased region" description="Low complexity" evidence="8">
    <location>
        <begin position="217"/>
        <end position="230"/>
    </location>
</feature>
<evidence type="ECO:0000256" key="8">
    <source>
        <dbReference type="SAM" id="MobiDB-lite"/>
    </source>
</evidence>
<dbReference type="CDD" id="cd22908">
    <property type="entry name" value="HFD_NFYC-like"/>
    <property type="match status" value="1"/>
</dbReference>
<evidence type="ECO:0000256" key="7">
    <source>
        <dbReference type="ARBA" id="ARBA00038129"/>
    </source>
</evidence>
<dbReference type="Gene3D" id="1.10.20.10">
    <property type="entry name" value="Histone, subunit A"/>
    <property type="match status" value="1"/>
</dbReference>
<dbReference type="PANTHER" id="PTHR10252:SF8">
    <property type="entry name" value="NUCLEAR TRANSCRIPTION FACTOR Y SUBUNIT GAMMA"/>
    <property type="match status" value="1"/>
</dbReference>
<evidence type="ECO:0000256" key="3">
    <source>
        <dbReference type="ARBA" id="ARBA00023125"/>
    </source>
</evidence>
<dbReference type="STRING" id="1220926.S2JYJ2"/>
<dbReference type="GO" id="GO:0001228">
    <property type="term" value="F:DNA-binding transcription activator activity, RNA polymerase II-specific"/>
    <property type="evidence" value="ECO:0007669"/>
    <property type="project" value="TreeGrafter"/>
</dbReference>
<dbReference type="AlphaFoldDB" id="S2JYJ2"/>
<dbReference type="GO" id="GO:0046982">
    <property type="term" value="F:protein heterodimerization activity"/>
    <property type="evidence" value="ECO:0007669"/>
    <property type="project" value="InterPro"/>
</dbReference>
<comment type="similarity">
    <text evidence="7">Belongs to the NFYC/HAP5 subunit family.</text>
</comment>
<evidence type="ECO:0000256" key="4">
    <source>
        <dbReference type="ARBA" id="ARBA00023159"/>
    </source>
</evidence>
<dbReference type="VEuPathDB" id="FungiDB:HMPREF1544_05382"/>
<dbReference type="GO" id="GO:0016602">
    <property type="term" value="C:CCAAT-binding factor complex"/>
    <property type="evidence" value="ECO:0007669"/>
    <property type="project" value="TreeGrafter"/>
</dbReference>
<dbReference type="SUPFAM" id="SSF47113">
    <property type="entry name" value="Histone-fold"/>
    <property type="match status" value="1"/>
</dbReference>
<dbReference type="InterPro" id="IPR007125">
    <property type="entry name" value="H2A/H2B/H3"/>
</dbReference>
<evidence type="ECO:0000256" key="1">
    <source>
        <dbReference type="ARBA" id="ARBA00004123"/>
    </source>
</evidence>
<dbReference type="FunFam" id="1.10.20.10:FF:000006">
    <property type="entry name" value="Nuclear transcription factor Y subunit gamma"/>
    <property type="match status" value="1"/>
</dbReference>
<dbReference type="InterPro" id="IPR050568">
    <property type="entry name" value="Transcr_DNA_Rep_Reg"/>
</dbReference>
<feature type="compositionally biased region" description="Low complexity" evidence="8">
    <location>
        <begin position="23"/>
        <end position="34"/>
    </location>
</feature>
<evidence type="ECO:0000256" key="6">
    <source>
        <dbReference type="ARBA" id="ARBA00023242"/>
    </source>
</evidence>
<keyword evidence="6" id="KW-0539">Nucleus</keyword>
<dbReference type="PANTHER" id="PTHR10252">
    <property type="entry name" value="HISTONE-LIKE TRANSCRIPTION FACTOR CCAAT-RELATED"/>
    <property type="match status" value="1"/>
</dbReference>
<evidence type="ECO:0000256" key="2">
    <source>
        <dbReference type="ARBA" id="ARBA00023015"/>
    </source>
</evidence>
<reference evidence="11" key="1">
    <citation type="submission" date="2013-05" db="EMBL/GenBank/DDBJ databases">
        <title>The Genome sequence of Mucor circinelloides f. circinelloides 1006PhL.</title>
        <authorList>
            <consortium name="The Broad Institute Genomics Platform"/>
            <person name="Cuomo C."/>
            <person name="Earl A."/>
            <person name="Findley K."/>
            <person name="Lee S.C."/>
            <person name="Walker B."/>
            <person name="Young S."/>
            <person name="Zeng Q."/>
            <person name="Gargeya S."/>
            <person name="Fitzgerald M."/>
            <person name="Haas B."/>
            <person name="Abouelleil A."/>
            <person name="Allen A.W."/>
            <person name="Alvarado L."/>
            <person name="Arachchi H.M."/>
            <person name="Berlin A.M."/>
            <person name="Chapman S.B."/>
            <person name="Gainer-Dewar J."/>
            <person name="Goldberg J."/>
            <person name="Griggs A."/>
            <person name="Gujja S."/>
            <person name="Hansen M."/>
            <person name="Howarth C."/>
            <person name="Imamovic A."/>
            <person name="Ireland A."/>
            <person name="Larimer J."/>
            <person name="McCowan C."/>
            <person name="Murphy C."/>
            <person name="Pearson M."/>
            <person name="Poon T.W."/>
            <person name="Priest M."/>
            <person name="Roberts A."/>
            <person name="Saif S."/>
            <person name="Shea T."/>
            <person name="Sisk P."/>
            <person name="Sykes S."/>
            <person name="Wortman J."/>
            <person name="Nusbaum C."/>
            <person name="Birren B."/>
        </authorList>
    </citation>
    <scope>NUCLEOTIDE SEQUENCE [LARGE SCALE GENOMIC DNA]</scope>
    <source>
        <strain evidence="11">1006PhL</strain>
    </source>
</reference>
<dbReference type="OrthoDB" id="1272441at2759"/>
<feature type="domain" description="Core Histone H2A/H2B/H3" evidence="9">
    <location>
        <begin position="67"/>
        <end position="137"/>
    </location>
</feature>
<keyword evidence="3" id="KW-0238">DNA-binding</keyword>
<gene>
    <name evidence="10" type="ORF">HMPREF1544_05382</name>
</gene>
<keyword evidence="4" id="KW-0010">Activator</keyword>
<dbReference type="GO" id="GO:0000978">
    <property type="term" value="F:RNA polymerase II cis-regulatory region sequence-specific DNA binding"/>
    <property type="evidence" value="ECO:0007669"/>
    <property type="project" value="TreeGrafter"/>
</dbReference>
<evidence type="ECO:0000259" key="9">
    <source>
        <dbReference type="Pfam" id="PF00125"/>
    </source>
</evidence>
<name>S2JYJ2_MUCC1</name>
<dbReference type="EMBL" id="KE123961">
    <property type="protein sequence ID" value="EPB87853.1"/>
    <property type="molecule type" value="Genomic_DNA"/>
</dbReference>
<evidence type="ECO:0000313" key="11">
    <source>
        <dbReference type="Proteomes" id="UP000014254"/>
    </source>
</evidence>
<dbReference type="OMA" id="KRAWIHA"/>
<dbReference type="Pfam" id="PF00125">
    <property type="entry name" value="Histone"/>
    <property type="match status" value="1"/>
</dbReference>
<proteinExistence type="inferred from homology"/>
<feature type="region of interest" description="Disordered" evidence="8">
    <location>
        <begin position="1"/>
        <end position="34"/>
    </location>
</feature>
<keyword evidence="2" id="KW-0805">Transcription regulation</keyword>
<keyword evidence="5" id="KW-0804">Transcription</keyword>
<accession>S2JYJ2</accession>
<dbReference type="Proteomes" id="UP000014254">
    <property type="component" value="Unassembled WGS sequence"/>
</dbReference>
<organism evidence="10 11">
    <name type="scientific">Mucor circinelloides f. circinelloides (strain 1006PhL)</name>
    <name type="common">Mucormycosis agent</name>
    <name type="synonym">Calyptromyces circinelloides</name>
    <dbReference type="NCBI Taxonomy" id="1220926"/>
    <lineage>
        <taxon>Eukaryota</taxon>
        <taxon>Fungi</taxon>
        <taxon>Fungi incertae sedis</taxon>
        <taxon>Mucoromycota</taxon>
        <taxon>Mucoromycotina</taxon>
        <taxon>Mucoromycetes</taxon>
        <taxon>Mucorales</taxon>
        <taxon>Mucorineae</taxon>
        <taxon>Mucoraceae</taxon>
        <taxon>Mucor</taxon>
    </lineage>
</organism>
<evidence type="ECO:0000313" key="10">
    <source>
        <dbReference type="EMBL" id="EPB87853.1"/>
    </source>
</evidence>
<sequence>MANQQPHEEQQHHHDIQAPPHPQQQQQQAPAQQAYQQLNATTAPGGQPVFDLGKFWMEEMHNAEVFDSDFKNHPLPLARIKKVMKTDQDVKMISAEAPILFAKGCEIFITELTKRAWVHAEENKRRTLQRSDIATAISKTDMCDFLIDIVPREEAAKTSNPVYDQNVYAATNTNAAAAAAAAAYYQPQYNASQMDPQTYYPPLPQFTNDQVQQYQMQLQQFAQQQQQQQQPNYETESKSKD</sequence>